<dbReference type="PANTHER" id="PTHR30204">
    <property type="entry name" value="REDOX-CYCLING DRUG-SENSING TRANSCRIPTIONAL ACTIVATOR SOXR"/>
    <property type="match status" value="1"/>
</dbReference>
<protein>
    <submittedName>
        <fullName evidence="2">MerR family transcriptional regulator</fullName>
    </submittedName>
</protein>
<feature type="domain" description="HTH merR-type" evidence="1">
    <location>
        <begin position="119"/>
        <end position="185"/>
    </location>
</feature>
<sequence>MRTVQLAREHGLSTQAVRNHEAAGVLPAAERTAAGYRVYDERHAASLRAYLALVGGHGYPAAREVLRRLHTGDVDGALARLDAAHAALDAERTVVDTVAGLLHRLAGPAPAPARGSEPISAVAHRLRVRPATLRRWERSGLLRPARDPSTGHRRYGPDDVRDAHVVHQLRRGGVPLAAIAPVVDELRRGGDPSAAAAALDARRAALARRSRSAVAGAAHLHALLGLVGR</sequence>
<dbReference type="PROSITE" id="PS50937">
    <property type="entry name" value="HTH_MERR_2"/>
    <property type="match status" value="2"/>
</dbReference>
<gene>
    <name evidence="2" type="ORF">I4I82_17550</name>
</gene>
<dbReference type="SMART" id="SM00422">
    <property type="entry name" value="HTH_MERR"/>
    <property type="match status" value="2"/>
</dbReference>
<dbReference type="InterPro" id="IPR000551">
    <property type="entry name" value="MerR-type_HTH_dom"/>
</dbReference>
<dbReference type="PANTHER" id="PTHR30204:SF93">
    <property type="entry name" value="HTH MERR-TYPE DOMAIN-CONTAINING PROTEIN"/>
    <property type="match status" value="1"/>
</dbReference>
<dbReference type="Pfam" id="PF00376">
    <property type="entry name" value="MerR"/>
    <property type="match status" value="1"/>
</dbReference>
<feature type="domain" description="HTH merR-type" evidence="1">
    <location>
        <begin position="1"/>
        <end position="43"/>
    </location>
</feature>
<dbReference type="Pfam" id="PF13411">
    <property type="entry name" value="MerR_1"/>
    <property type="match status" value="1"/>
</dbReference>
<evidence type="ECO:0000313" key="2">
    <source>
        <dbReference type="EMBL" id="MBW0129470.1"/>
    </source>
</evidence>
<keyword evidence="3" id="KW-1185">Reference proteome</keyword>
<dbReference type="RefSeq" id="WP_218589499.1">
    <property type="nucleotide sequence ID" value="NZ_JADQDE010000027.1"/>
</dbReference>
<accession>A0ABS6UB59</accession>
<evidence type="ECO:0000313" key="3">
    <source>
        <dbReference type="Proteomes" id="UP000694300"/>
    </source>
</evidence>
<reference evidence="2 3" key="1">
    <citation type="submission" date="2020-11" db="EMBL/GenBank/DDBJ databases">
        <title>Pseudonocardia abyssalis sp. nov. and Pseudonocardia oceani sp. nov., description and phylogenomic analysis of two novel actinomycetes isolated from the deep Southern Ocean.</title>
        <authorList>
            <person name="Parra J."/>
        </authorList>
    </citation>
    <scope>NUCLEOTIDE SEQUENCE [LARGE SCALE GENOMIC DNA]</scope>
    <source>
        <strain evidence="3">KRD185</strain>
    </source>
</reference>
<proteinExistence type="predicted"/>
<name>A0ABS6UB59_9PSEU</name>
<dbReference type="InterPro" id="IPR047057">
    <property type="entry name" value="MerR_fam"/>
</dbReference>
<organism evidence="2 3">
    <name type="scientific">Pseudonocardia oceani</name>
    <dbReference type="NCBI Taxonomy" id="2792013"/>
    <lineage>
        <taxon>Bacteria</taxon>
        <taxon>Bacillati</taxon>
        <taxon>Actinomycetota</taxon>
        <taxon>Actinomycetes</taxon>
        <taxon>Pseudonocardiales</taxon>
        <taxon>Pseudonocardiaceae</taxon>
        <taxon>Pseudonocardia</taxon>
    </lineage>
</organism>
<evidence type="ECO:0000259" key="1">
    <source>
        <dbReference type="PROSITE" id="PS50937"/>
    </source>
</evidence>
<comment type="caution">
    <text evidence="2">The sequence shown here is derived from an EMBL/GenBank/DDBJ whole genome shotgun (WGS) entry which is preliminary data.</text>
</comment>
<dbReference type="Proteomes" id="UP000694300">
    <property type="component" value="Unassembled WGS sequence"/>
</dbReference>
<dbReference type="EMBL" id="JADQDF010000001">
    <property type="protein sequence ID" value="MBW0129470.1"/>
    <property type="molecule type" value="Genomic_DNA"/>
</dbReference>